<accession>A0A1M7RK44</accession>
<dbReference type="EMBL" id="FRCS01000017">
    <property type="protein sequence ID" value="SHN46634.1"/>
    <property type="molecule type" value="Genomic_DNA"/>
</dbReference>
<dbReference type="AlphaFoldDB" id="A0A1M7RK44"/>
<gene>
    <name evidence="1" type="ORF">SAMN05443668_11717</name>
</gene>
<reference evidence="1 2" key="1">
    <citation type="submission" date="2016-11" db="EMBL/GenBank/DDBJ databases">
        <authorList>
            <person name="Jaros S."/>
            <person name="Januszkiewicz K."/>
            <person name="Wedrychowicz H."/>
        </authorList>
    </citation>
    <scope>NUCLEOTIDE SEQUENCE [LARGE SCALE GENOMIC DNA]</scope>
    <source>
        <strain evidence="1 2">DSM 46144</strain>
    </source>
</reference>
<proteinExistence type="predicted"/>
<evidence type="ECO:0000313" key="1">
    <source>
        <dbReference type="EMBL" id="SHN46634.1"/>
    </source>
</evidence>
<name>A0A1M7RK44_9ACTN</name>
<dbReference type="Proteomes" id="UP000184440">
    <property type="component" value="Unassembled WGS sequence"/>
</dbReference>
<sequence length="70" mass="7620">MELTDAVHTWETDGFVVRAGVRELLALGFPPPGHPFWTPDTLAGMALRYPALDLTPWSDAADAIAEPSTR</sequence>
<dbReference type="OrthoDB" id="7054292at2"/>
<evidence type="ECO:0000313" key="2">
    <source>
        <dbReference type="Proteomes" id="UP000184440"/>
    </source>
</evidence>
<protein>
    <submittedName>
        <fullName evidence="1">Uncharacterized protein</fullName>
    </submittedName>
</protein>
<dbReference type="STRING" id="134849.SAMN05443668_11717"/>
<organism evidence="1 2">
    <name type="scientific">Cryptosporangium aurantiacum</name>
    <dbReference type="NCBI Taxonomy" id="134849"/>
    <lineage>
        <taxon>Bacteria</taxon>
        <taxon>Bacillati</taxon>
        <taxon>Actinomycetota</taxon>
        <taxon>Actinomycetes</taxon>
        <taxon>Cryptosporangiales</taxon>
        <taxon>Cryptosporangiaceae</taxon>
        <taxon>Cryptosporangium</taxon>
    </lineage>
</organism>
<dbReference type="RefSeq" id="WP_073263803.1">
    <property type="nucleotide sequence ID" value="NZ_FRCS01000017.1"/>
</dbReference>
<keyword evidence="2" id="KW-1185">Reference proteome</keyword>